<dbReference type="Pfam" id="PF07635">
    <property type="entry name" value="PSCyt1"/>
    <property type="match status" value="1"/>
</dbReference>
<dbReference type="Pfam" id="PF07587">
    <property type="entry name" value="PSD1"/>
    <property type="match status" value="1"/>
</dbReference>
<feature type="domain" description="DUF1553" evidence="3">
    <location>
        <begin position="550"/>
        <end position="807"/>
    </location>
</feature>
<evidence type="ECO:0000256" key="1">
    <source>
        <dbReference type="SAM" id="SignalP"/>
    </source>
</evidence>
<comment type="caution">
    <text evidence="5">The sequence shown here is derived from an EMBL/GenBank/DDBJ whole genome shotgun (WGS) entry which is preliminary data.</text>
</comment>
<dbReference type="InterPro" id="IPR022655">
    <property type="entry name" value="DUF1553"/>
</dbReference>
<proteinExistence type="predicted"/>
<accession>A0ABY1QCU9</accession>
<evidence type="ECO:0000259" key="4">
    <source>
        <dbReference type="Pfam" id="PF07635"/>
    </source>
</evidence>
<sequence length="840" mass="94169">MRSASVVACFFVTHFGLAQIVALPNVQAAGGEAVSDAGEHDGFYSTKVKPILAEHCFECHGDDPEDLSGGLALTSREAIRRGGDSGIAINGDQLDESILLKAINYDTYEMPPEGKLASDQIAVLTKWVVLGVPIPVSEEIEISAEQHSSVPQVNEKTKKWWSFQPVRRPNLPSVSDDRWPQNGIDAFVLSGLDSVGLKPAPPASKSQLLRRISYDLTGLPPTPEKIEAFVQSDDPDAYHKVVEELLQSPHYGEKWGRHWLDLVRYAETNSFERDDAKPFVWRYRDYVIRSFNEDKPYDQFLIEQLAGDELPNPSVDNLIATGYYRLGSWDDEPADSVQAKFDELDDILGVTCKTILGLTVDCARCHDHKIDPVPQADYYSMLSFFENIRRYGVRSGESVEDASIRSVPGGEIDEEESRLYQEKLAKVQRQIDTIESIVKADFAPVEHEEYTHPTNRLRLVKQRVGTLLSQKQFDQYKRATKAATQLQARPPGEIRILSVKEAGSTAEASFIRVRGNANIPGKEVQPSFVSVLSPPDPEITVPEHGESTGRRMALARWMASTDNPLTARVMVNRLWQYHFGRGIVRSSSDFGFQGDSPTHPELLDWLAAEFVSSGWSMKAMHRLILHSSTYQMSGQYSQAAYDVDPANDRLWRFDLKRLTAEEIRDSILAVNHQLNLEKMFGPSFFPIQPKEVLAGQSQPGKGWGDSSAEERRRRSVYIHVKRSLPVPILSTNDSADTDNTCAVRFITTQPTQALGMMNSEFTNEQAWLLADSVIEESAELEGQVVEVLSRVMQREPSPKEIENGVKFVEELQAEDSMSSLQALRTFCLLALNLNEFVYIE</sequence>
<reference evidence="5 6" key="1">
    <citation type="submission" date="2017-05" db="EMBL/GenBank/DDBJ databases">
        <authorList>
            <person name="Varghese N."/>
            <person name="Submissions S."/>
        </authorList>
    </citation>
    <scope>NUCLEOTIDE SEQUENCE [LARGE SCALE GENOMIC DNA]</scope>
    <source>
        <strain evidence="5 6">DSM 25457</strain>
    </source>
</reference>
<keyword evidence="1" id="KW-0732">Signal</keyword>
<dbReference type="InterPro" id="IPR011429">
    <property type="entry name" value="Cyt_c_Planctomycete-type"/>
</dbReference>
<feature type="domain" description="DUF1549" evidence="2">
    <location>
        <begin position="184"/>
        <end position="389"/>
    </location>
</feature>
<evidence type="ECO:0000313" key="5">
    <source>
        <dbReference type="EMBL" id="SMP67574.1"/>
    </source>
</evidence>
<feature type="signal peptide" evidence="1">
    <location>
        <begin position="1"/>
        <end position="18"/>
    </location>
</feature>
<evidence type="ECO:0000259" key="3">
    <source>
        <dbReference type="Pfam" id="PF07587"/>
    </source>
</evidence>
<feature type="chain" id="PRO_5047232430" evidence="1">
    <location>
        <begin position="19"/>
        <end position="840"/>
    </location>
</feature>
<organism evidence="5 6">
    <name type="scientific">Neorhodopirellula lusitana</name>
    <dbReference type="NCBI Taxonomy" id="445327"/>
    <lineage>
        <taxon>Bacteria</taxon>
        <taxon>Pseudomonadati</taxon>
        <taxon>Planctomycetota</taxon>
        <taxon>Planctomycetia</taxon>
        <taxon>Pirellulales</taxon>
        <taxon>Pirellulaceae</taxon>
        <taxon>Neorhodopirellula</taxon>
    </lineage>
</organism>
<dbReference type="Proteomes" id="UP001158067">
    <property type="component" value="Unassembled WGS sequence"/>
</dbReference>
<keyword evidence="6" id="KW-1185">Reference proteome</keyword>
<protein>
    <submittedName>
        <fullName evidence="5">Planctomycete cytochrome C</fullName>
    </submittedName>
</protein>
<dbReference type="PANTHER" id="PTHR35889:SF3">
    <property type="entry name" value="F-BOX DOMAIN-CONTAINING PROTEIN"/>
    <property type="match status" value="1"/>
</dbReference>
<name>A0ABY1QCU9_9BACT</name>
<gene>
    <name evidence="5" type="ORF">SAMN06265222_110206</name>
</gene>
<evidence type="ECO:0000259" key="2">
    <source>
        <dbReference type="Pfam" id="PF07583"/>
    </source>
</evidence>
<dbReference type="RefSeq" id="WP_283433968.1">
    <property type="nucleotide sequence ID" value="NZ_FXUG01000010.1"/>
</dbReference>
<dbReference type="EMBL" id="FXUG01000010">
    <property type="protein sequence ID" value="SMP67574.1"/>
    <property type="molecule type" value="Genomic_DNA"/>
</dbReference>
<feature type="domain" description="Cytochrome C Planctomycete-type" evidence="4">
    <location>
        <begin position="56"/>
        <end position="114"/>
    </location>
</feature>
<evidence type="ECO:0000313" key="6">
    <source>
        <dbReference type="Proteomes" id="UP001158067"/>
    </source>
</evidence>
<dbReference type="PANTHER" id="PTHR35889">
    <property type="entry name" value="CYCLOINULO-OLIGOSACCHARIDE FRUCTANOTRANSFERASE-RELATED"/>
    <property type="match status" value="1"/>
</dbReference>
<dbReference type="SUPFAM" id="SSF46626">
    <property type="entry name" value="Cytochrome c"/>
    <property type="match status" value="1"/>
</dbReference>
<dbReference type="InterPro" id="IPR011444">
    <property type="entry name" value="DUF1549"/>
</dbReference>
<dbReference type="Pfam" id="PF07583">
    <property type="entry name" value="PSCyt2"/>
    <property type="match status" value="1"/>
</dbReference>
<dbReference type="InterPro" id="IPR036909">
    <property type="entry name" value="Cyt_c-like_dom_sf"/>
</dbReference>